<evidence type="ECO:0000313" key="1">
    <source>
        <dbReference type="EMBL" id="RAO76005.1"/>
    </source>
</evidence>
<keyword evidence="2" id="KW-1185">Reference proteome</keyword>
<dbReference type="AlphaFoldDB" id="A0A328P5W7"/>
<dbReference type="InterPro" id="IPR016181">
    <property type="entry name" value="Acyl_CoA_acyltransferase"/>
</dbReference>
<accession>A0A328P5W7</accession>
<protein>
    <recommendedName>
        <fullName evidence="3">GNAT family N-acetyltransferase</fullName>
    </recommendedName>
</protein>
<evidence type="ECO:0000313" key="2">
    <source>
        <dbReference type="Proteomes" id="UP000248926"/>
    </source>
</evidence>
<proteinExistence type="predicted"/>
<name>A0A328P5W7_9GAMM</name>
<organism evidence="1 2">
    <name type="scientific">Dyella jiangningensis</name>
    <dbReference type="NCBI Taxonomy" id="1379159"/>
    <lineage>
        <taxon>Bacteria</taxon>
        <taxon>Pseudomonadati</taxon>
        <taxon>Pseudomonadota</taxon>
        <taxon>Gammaproteobacteria</taxon>
        <taxon>Lysobacterales</taxon>
        <taxon>Rhodanobacteraceae</taxon>
        <taxon>Dyella</taxon>
    </lineage>
</organism>
<dbReference type="EMBL" id="NFZS01000003">
    <property type="protein sequence ID" value="RAO76005.1"/>
    <property type="molecule type" value="Genomic_DNA"/>
</dbReference>
<comment type="caution">
    <text evidence="1">The sequence shown here is derived from an EMBL/GenBank/DDBJ whole genome shotgun (WGS) entry which is preliminary data.</text>
</comment>
<dbReference type="Proteomes" id="UP000248926">
    <property type="component" value="Unassembled WGS sequence"/>
</dbReference>
<evidence type="ECO:0008006" key="3">
    <source>
        <dbReference type="Google" id="ProtNLM"/>
    </source>
</evidence>
<sequence>MENEIAASIEGLLLPYLEKFHTHRIDVSRGEVEVRGQVDDKETSRTRVLKVVINHDNKQICIPNIFMPEFMRQFGLGKQIIAMILDIAESHGYHLLIVDLVPSFYNRLVKRGAVVIEDGDIVLITRETDLSHKFA</sequence>
<dbReference type="SUPFAM" id="SSF55729">
    <property type="entry name" value="Acyl-CoA N-acyltransferases (Nat)"/>
    <property type="match status" value="1"/>
</dbReference>
<reference evidence="1 2" key="1">
    <citation type="journal article" date="2018" name="Genet. Mol. Biol.">
        <title>The genome sequence of Dyella jiangningensis FCAV SCS01 from a lignocellulose-decomposing microbial consortium metagenome reveals potential for biotechnological applications.</title>
        <authorList>
            <person name="Desiderato J.G."/>
            <person name="Alvarenga D.O."/>
            <person name="Constancio M.T.L."/>
            <person name="Alves L.M.C."/>
            <person name="Varani A.M."/>
        </authorList>
    </citation>
    <scope>NUCLEOTIDE SEQUENCE [LARGE SCALE GENOMIC DNA]</scope>
    <source>
        <strain evidence="1 2">FCAV SCS01</strain>
    </source>
</reference>
<gene>
    <name evidence="1" type="ORF">CA260_11755</name>
</gene>